<dbReference type="InterPro" id="IPR029058">
    <property type="entry name" value="AB_hydrolase_fold"/>
</dbReference>
<accession>A0A9Q6LLG0</accession>
<proteinExistence type="predicted"/>
<dbReference type="Pfam" id="PF26363">
    <property type="entry name" value="Phospholipase-like"/>
    <property type="match status" value="1"/>
</dbReference>
<evidence type="ECO:0000313" key="1">
    <source>
        <dbReference type="EMBL" id="QGO06348.1"/>
    </source>
</evidence>
<evidence type="ECO:0008006" key="3">
    <source>
        <dbReference type="Google" id="ProtNLM"/>
    </source>
</evidence>
<dbReference type="RefSeq" id="WP_036779996.1">
    <property type="nucleotide sequence ID" value="NZ_CP013773.1"/>
</dbReference>
<dbReference type="Proteomes" id="UP000422232">
    <property type="component" value="Chromosome"/>
</dbReference>
<reference evidence="1 2" key="1">
    <citation type="submission" date="2019-04" db="EMBL/GenBank/DDBJ databases">
        <title>Complete genome sequencing of Piscirickettsia salmonis strain Psal-009.</title>
        <authorList>
            <person name="Schober I."/>
            <person name="Bunk B."/>
            <person name="Sproer C."/>
            <person name="Carril G.P."/>
            <person name="Riedel T."/>
            <person name="Flores-Herrera P.A."/>
            <person name="Nourdin-Galindo G."/>
            <person name="Marshall S.H."/>
            <person name="Overmann J."/>
        </authorList>
    </citation>
    <scope>NUCLEOTIDE SEQUENCE [LARGE SCALE GENOMIC DNA]</scope>
    <source>
        <strain evidence="1 2">Psal-009</strain>
    </source>
</reference>
<dbReference type="EMBL" id="CP038908">
    <property type="protein sequence ID" value="QGO06348.1"/>
    <property type="molecule type" value="Genomic_DNA"/>
</dbReference>
<dbReference type="SUPFAM" id="SSF53474">
    <property type="entry name" value="alpha/beta-Hydrolases"/>
    <property type="match status" value="1"/>
</dbReference>
<protein>
    <recommendedName>
        <fullName evidence="3">DUF2974 domain-containing protein</fullName>
    </recommendedName>
</protein>
<dbReference type="Gene3D" id="3.40.50.1820">
    <property type="entry name" value="alpha/beta hydrolase"/>
    <property type="match status" value="1"/>
</dbReference>
<name>A0A9Q6LLG0_PISSA</name>
<keyword evidence="2" id="KW-1185">Reference proteome</keyword>
<dbReference type="AlphaFoldDB" id="A0A9Q6LLG0"/>
<sequence>MENTVTLYELAWIANDVYLNQPPKPYKRLSYEWKVAPFEGSMRAPRVNGFFAALYGKYEDNSNIPNQLVVAYRGTSNTPDFYVDGDLASGNFLAQGQDAINFLFQVLVYAKDRNIDRKNIYITGHSLGGGLAQWISMLTVDQPMKFQLAEPTAFRTVTFNPPGMQMLVGKNADYYGHYKQGRIYSQQEIKEAKQYMQFYNADKAAEKTYTDPKVVAEIQEIIASEFSKSKLKHAEKVIKHYKREYGSASKSSDIYSYENFQKLIQHQMMYKNRQDALRMGQETMVFLWDNLFNNEQGGECFKKISNCYPHIYNFSAKYDLVHCSGFPAGNIINYDIDKVGGVSAYWETEHLILASYFSARKHIEKYQSPAVYSAKTKLMCNKLAGCSDQSIDWAKLIESVVTKAVSPVSSMVFSTVKLEHATLAAIYGGTAEHSMVNMLSSIKKNTDLADTPIRYDAMKTLIELGKKSHIQLHTTERKQTIGQATQSNVIAYEQGYAKQTGGPTMPVYPYNQVNYKTF</sequence>
<organism evidence="1 2">
    <name type="scientific">Piscirickettsia salmonis</name>
    <dbReference type="NCBI Taxonomy" id="1238"/>
    <lineage>
        <taxon>Bacteria</taxon>
        <taxon>Pseudomonadati</taxon>
        <taxon>Pseudomonadota</taxon>
        <taxon>Gammaproteobacteria</taxon>
        <taxon>Thiotrichales</taxon>
        <taxon>Piscirickettsiaceae</taxon>
        <taxon>Piscirickettsia</taxon>
    </lineage>
</organism>
<gene>
    <name evidence="1" type="ORF">Psal009_02259</name>
</gene>
<evidence type="ECO:0000313" key="2">
    <source>
        <dbReference type="Proteomes" id="UP000422232"/>
    </source>
</evidence>